<comment type="caution">
    <text evidence="3">The sequence shown here is derived from an EMBL/GenBank/DDBJ whole genome shotgun (WGS) entry which is preliminary data.</text>
</comment>
<evidence type="ECO:0000313" key="3">
    <source>
        <dbReference type="EMBL" id="OAJ92475.1"/>
    </source>
</evidence>
<reference evidence="3 4" key="1">
    <citation type="journal article" date="2016" name="Syst. Appl. Microbiol.">
        <title>Vibrio bivalvicida sp. nov., a novel larval pathogen for bivalve molluscs reared in a hatchery.</title>
        <authorList>
            <person name="Dubert J."/>
            <person name="Romalde J.L."/>
            <person name="Prado S."/>
            <person name="Barja J.L."/>
        </authorList>
    </citation>
    <scope>NUCLEOTIDE SEQUENCE [LARGE SCALE GENOMIC DNA]</scope>
    <source>
        <strain evidence="3 4">605</strain>
    </source>
</reference>
<organism evidence="3 4">
    <name type="scientific">Vibrio bivalvicida</name>
    <dbReference type="NCBI Taxonomy" id="1276888"/>
    <lineage>
        <taxon>Bacteria</taxon>
        <taxon>Pseudomonadati</taxon>
        <taxon>Pseudomonadota</taxon>
        <taxon>Gammaproteobacteria</taxon>
        <taxon>Vibrionales</taxon>
        <taxon>Vibrionaceae</taxon>
        <taxon>Vibrio</taxon>
        <taxon>Vibrio oreintalis group</taxon>
    </lineage>
</organism>
<sequence length="146" mass="15778">MKSVLLKRKQQGLAAVEFIIAIPTLLLVMMAITEFGNALIRYNTLNKMAQNGVRYATTDIAGSASYDQIADVSEIKNIVIYGHSSVGEGSTPMVADVSTSDVSVSHNNGYVTITISHDYTPVMTAFHADFNFTVPLNTSAMMRTAP</sequence>
<dbReference type="InterPro" id="IPR012495">
    <property type="entry name" value="TadE-like_dom"/>
</dbReference>
<feature type="domain" description="TadE-like" evidence="2">
    <location>
        <begin position="12"/>
        <end position="54"/>
    </location>
</feature>
<evidence type="ECO:0000313" key="4">
    <source>
        <dbReference type="Proteomes" id="UP000078406"/>
    </source>
</evidence>
<keyword evidence="1" id="KW-1133">Transmembrane helix</keyword>
<dbReference type="Proteomes" id="UP000078406">
    <property type="component" value="Unassembled WGS sequence"/>
</dbReference>
<keyword evidence="1" id="KW-0812">Transmembrane</keyword>
<feature type="transmembrane region" description="Helical" evidence="1">
    <location>
        <begin position="12"/>
        <end position="32"/>
    </location>
</feature>
<name>A0A177XW24_9VIBR</name>
<evidence type="ECO:0000259" key="2">
    <source>
        <dbReference type="Pfam" id="PF07811"/>
    </source>
</evidence>
<keyword evidence="1" id="KW-0472">Membrane</keyword>
<dbReference type="RefSeq" id="WP_054962418.1">
    <property type="nucleotide sequence ID" value="NZ_LLEI02000075.1"/>
</dbReference>
<dbReference type="Pfam" id="PF07811">
    <property type="entry name" value="TadE"/>
    <property type="match status" value="1"/>
</dbReference>
<gene>
    <name evidence="3" type="ORF">APB76_19270</name>
</gene>
<evidence type="ECO:0000256" key="1">
    <source>
        <dbReference type="SAM" id="Phobius"/>
    </source>
</evidence>
<protein>
    <recommendedName>
        <fullName evidence="2">TadE-like domain-containing protein</fullName>
    </recommendedName>
</protein>
<dbReference type="EMBL" id="LLEI02000075">
    <property type="protein sequence ID" value="OAJ92475.1"/>
    <property type="molecule type" value="Genomic_DNA"/>
</dbReference>
<dbReference type="AlphaFoldDB" id="A0A177XW24"/>
<proteinExistence type="predicted"/>
<accession>A0A177XW24</accession>